<accession>A0A2T4UGD1</accession>
<evidence type="ECO:0000313" key="1">
    <source>
        <dbReference type="EMBL" id="PTL58314.1"/>
    </source>
</evidence>
<sequence>MTKFDQHAFDDAWNEEYAGGEQDATPRKRRFGLGRGARTRNVVAATAVAAIGITGVVDAATGGNLREGVRNGTTTQETQIISNINSSTGLTGGYSTRQSNLSSTGGGAVYGCRSTEGGSAASPPKNPCVRANNLSTGFAFEFNATNGTTVGTINAGSGGDTKKPFTTNATGVATGLNADRVDGANAADIVAASRAKAGLDADTVDGVDSAGLKTRWALINEQGEIESQSGGFSVVTAYPGGGNPAGNQNVYVNTGADARSRGLTGTIAIQNTNQGGVASNFGGELSIGACGLASINCAPDNTENNDTIVISPRNSDGTVTAAGARKRFYLQITE</sequence>
<proteinExistence type="predicted"/>
<dbReference type="AlphaFoldDB" id="A0A2T4UGD1"/>
<dbReference type="RefSeq" id="WP_107566752.1">
    <property type="nucleotide sequence ID" value="NZ_PYYB01000001.1"/>
</dbReference>
<dbReference type="EMBL" id="PYYB01000001">
    <property type="protein sequence ID" value="PTL58314.1"/>
    <property type="molecule type" value="Genomic_DNA"/>
</dbReference>
<name>A0A2T4UGD1_9ACTN</name>
<dbReference type="OrthoDB" id="5242386at2"/>
<evidence type="ECO:0000313" key="2">
    <source>
        <dbReference type="Proteomes" id="UP000240739"/>
    </source>
</evidence>
<dbReference type="Proteomes" id="UP000240739">
    <property type="component" value="Unassembled WGS sequence"/>
</dbReference>
<protein>
    <submittedName>
        <fullName evidence="1">Uncharacterized protein</fullName>
    </submittedName>
</protein>
<comment type="caution">
    <text evidence="1">The sequence shown here is derived from an EMBL/GenBank/DDBJ whole genome shotgun (WGS) entry which is preliminary data.</text>
</comment>
<keyword evidence="2" id="KW-1185">Reference proteome</keyword>
<gene>
    <name evidence="1" type="ORF">C7Y72_00940</name>
</gene>
<organism evidence="1 2">
    <name type="scientific">Paraconexibacter algicola</name>
    <dbReference type="NCBI Taxonomy" id="2133960"/>
    <lineage>
        <taxon>Bacteria</taxon>
        <taxon>Bacillati</taxon>
        <taxon>Actinomycetota</taxon>
        <taxon>Thermoleophilia</taxon>
        <taxon>Solirubrobacterales</taxon>
        <taxon>Paraconexibacteraceae</taxon>
        <taxon>Paraconexibacter</taxon>
    </lineage>
</organism>
<reference evidence="1 2" key="1">
    <citation type="submission" date="2018-03" db="EMBL/GenBank/DDBJ databases">
        <title>Aquarubrobacter algicola gen. nov., sp. nov., a novel actinobacterium isolated from shallow eutrophic lake during the end of cyanobacterial harmful algal blooms.</title>
        <authorList>
            <person name="Chun S.J."/>
        </authorList>
    </citation>
    <scope>NUCLEOTIDE SEQUENCE [LARGE SCALE GENOMIC DNA]</scope>
    <source>
        <strain evidence="1 2">Seoho-28</strain>
    </source>
</reference>